<evidence type="ECO:0008006" key="3">
    <source>
        <dbReference type="Google" id="ProtNLM"/>
    </source>
</evidence>
<dbReference type="EMBL" id="BPLR01017318">
    <property type="protein sequence ID" value="GIY90388.1"/>
    <property type="molecule type" value="Genomic_DNA"/>
</dbReference>
<sequence>MLPFEKYCELLNIHQIMSAFRILSSADSFISGIALDNFENLLSKFLRREPSHRIWLNSLMVTFLRIFRLHFLLGLQEMSPFANRLVLKFLKDEYQEFLIKELSDLPDRGKTVDAFPTHPAANARSGNHVRFHSWNSWAPAGLFDLKGVIGVEAMAPIIEHLCSQRKVACVEACVVGSLGYGMSPTTVLDKRMPPLMRPLFCMEVGGPETFILST</sequence>
<dbReference type="AlphaFoldDB" id="A0AAV4X6V7"/>
<name>A0AAV4X6V7_CAEEX</name>
<proteinExistence type="predicted"/>
<reference evidence="1 2" key="1">
    <citation type="submission" date="2021-06" db="EMBL/GenBank/DDBJ databases">
        <title>Caerostris extrusa draft genome.</title>
        <authorList>
            <person name="Kono N."/>
            <person name="Arakawa K."/>
        </authorList>
    </citation>
    <scope>NUCLEOTIDE SEQUENCE [LARGE SCALE GENOMIC DNA]</scope>
</reference>
<organism evidence="1 2">
    <name type="scientific">Caerostris extrusa</name>
    <name type="common">Bark spider</name>
    <name type="synonym">Caerostris bankana</name>
    <dbReference type="NCBI Taxonomy" id="172846"/>
    <lineage>
        <taxon>Eukaryota</taxon>
        <taxon>Metazoa</taxon>
        <taxon>Ecdysozoa</taxon>
        <taxon>Arthropoda</taxon>
        <taxon>Chelicerata</taxon>
        <taxon>Arachnida</taxon>
        <taxon>Araneae</taxon>
        <taxon>Araneomorphae</taxon>
        <taxon>Entelegynae</taxon>
        <taxon>Araneoidea</taxon>
        <taxon>Araneidae</taxon>
        <taxon>Caerostris</taxon>
    </lineage>
</organism>
<evidence type="ECO:0000313" key="2">
    <source>
        <dbReference type="Proteomes" id="UP001054945"/>
    </source>
</evidence>
<evidence type="ECO:0000313" key="1">
    <source>
        <dbReference type="EMBL" id="GIY90388.1"/>
    </source>
</evidence>
<gene>
    <name evidence="1" type="ORF">CEXT_551991</name>
</gene>
<accession>A0AAV4X6V7</accession>
<protein>
    <recommendedName>
        <fullName evidence="3">Maturase K</fullName>
    </recommendedName>
</protein>
<dbReference type="Proteomes" id="UP001054945">
    <property type="component" value="Unassembled WGS sequence"/>
</dbReference>
<comment type="caution">
    <text evidence="1">The sequence shown here is derived from an EMBL/GenBank/DDBJ whole genome shotgun (WGS) entry which is preliminary data.</text>
</comment>
<keyword evidence="2" id="KW-1185">Reference proteome</keyword>